<proteinExistence type="predicted"/>
<accession>A0A4Z1FJ24</accession>
<name>A0A4Z1FJ24_9HELO</name>
<dbReference type="AlphaFoldDB" id="A0A4Z1FJ24"/>
<dbReference type="PANTHER" id="PTHR45737:SF6">
    <property type="entry name" value="VON WILLEBRAND FACTOR A DOMAIN-CONTAINING PROTEIN 5A"/>
    <property type="match status" value="1"/>
</dbReference>
<protein>
    <submittedName>
        <fullName evidence="2">Uncharacterized protein</fullName>
    </submittedName>
</protein>
<evidence type="ECO:0000313" key="3">
    <source>
        <dbReference type="Proteomes" id="UP000297910"/>
    </source>
</evidence>
<evidence type="ECO:0000313" key="2">
    <source>
        <dbReference type="EMBL" id="TGO23059.1"/>
    </source>
</evidence>
<keyword evidence="3" id="KW-1185">Reference proteome</keyword>
<gene>
    <name evidence="2" type="ORF">BPAE_0145g00080</name>
</gene>
<sequence length="248" mass="27450">MLRGALSPHIGDAVFDFKYDEDDDFKLVDKITDKTEVLQSEHGELNTSSSAVPGSNDIDTDTLENFHPQIIQVPRRMPSLFANTRTTAYLLLCPSTTQRNPTSIAIRHPSSDGPPTLEIPIQVLKEKNATIHQLAAREAILDIEESRGWMYSPTTSETQTLAEKETILLGEAFQIMNQWCSFVAVRSSDKESLNKKLFPPSLSDANLSAVIIPRTPPPKLDSAAMLTPLKNNRPNTDGCAIGGHRTRR</sequence>
<feature type="region of interest" description="Disordered" evidence="1">
    <location>
        <begin position="227"/>
        <end position="248"/>
    </location>
</feature>
<reference evidence="2 3" key="1">
    <citation type="submission" date="2017-12" db="EMBL/GenBank/DDBJ databases">
        <title>Comparative genomics of Botrytis spp.</title>
        <authorList>
            <person name="Valero-Jimenez C.A."/>
            <person name="Tapia P."/>
            <person name="Veloso J."/>
            <person name="Silva-Moreno E."/>
            <person name="Staats M."/>
            <person name="Valdes J.H."/>
            <person name="Van Kan J.A.L."/>
        </authorList>
    </citation>
    <scope>NUCLEOTIDE SEQUENCE [LARGE SCALE GENOMIC DNA]</scope>
    <source>
        <strain evidence="2 3">Bp0003</strain>
    </source>
</reference>
<organism evidence="2 3">
    <name type="scientific">Botrytis paeoniae</name>
    <dbReference type="NCBI Taxonomy" id="278948"/>
    <lineage>
        <taxon>Eukaryota</taxon>
        <taxon>Fungi</taxon>
        <taxon>Dikarya</taxon>
        <taxon>Ascomycota</taxon>
        <taxon>Pezizomycotina</taxon>
        <taxon>Leotiomycetes</taxon>
        <taxon>Helotiales</taxon>
        <taxon>Sclerotiniaceae</taxon>
        <taxon>Botrytis</taxon>
    </lineage>
</organism>
<comment type="caution">
    <text evidence="2">The sequence shown here is derived from an EMBL/GenBank/DDBJ whole genome shotgun (WGS) entry which is preliminary data.</text>
</comment>
<dbReference type="Proteomes" id="UP000297910">
    <property type="component" value="Unassembled WGS sequence"/>
</dbReference>
<dbReference type="PANTHER" id="PTHR45737">
    <property type="entry name" value="VON WILLEBRAND FACTOR A DOMAIN-CONTAINING PROTEIN 5A"/>
    <property type="match status" value="1"/>
</dbReference>
<dbReference type="EMBL" id="PQXI01000145">
    <property type="protein sequence ID" value="TGO23059.1"/>
    <property type="molecule type" value="Genomic_DNA"/>
</dbReference>
<evidence type="ECO:0000256" key="1">
    <source>
        <dbReference type="SAM" id="MobiDB-lite"/>
    </source>
</evidence>